<dbReference type="GeneTree" id="ENSGT00940000158727"/>
<feature type="transmembrane region" description="Helical" evidence="10">
    <location>
        <begin position="725"/>
        <end position="748"/>
    </location>
</feature>
<reference evidence="12" key="2">
    <citation type="submission" date="2020-02" db="EMBL/GenBank/DDBJ databases">
        <title>Esox lucius (northern pike) genome, fEsoLuc1, primary haplotype.</title>
        <authorList>
            <person name="Myers G."/>
            <person name="Karagic N."/>
            <person name="Meyer A."/>
            <person name="Pippel M."/>
            <person name="Reichard M."/>
            <person name="Winkler S."/>
            <person name="Tracey A."/>
            <person name="Sims Y."/>
            <person name="Howe K."/>
            <person name="Rhie A."/>
            <person name="Formenti G."/>
            <person name="Durbin R."/>
            <person name="Fedrigo O."/>
            <person name="Jarvis E.D."/>
        </authorList>
    </citation>
    <scope>NUCLEOTIDE SEQUENCE [LARGE SCALE GENOMIC DNA]</scope>
</reference>
<evidence type="ECO:0000256" key="1">
    <source>
        <dbReference type="ARBA" id="ARBA00005585"/>
    </source>
</evidence>
<comment type="function">
    <text evidence="7">May play a role in sperm development or sperm function. However, does not appear to have an essential role in spermatogenesis or male fertility.</text>
</comment>
<dbReference type="GO" id="GO:0016020">
    <property type="term" value="C:membrane"/>
    <property type="evidence" value="ECO:0007669"/>
    <property type="project" value="InterPro"/>
</dbReference>
<dbReference type="InterPro" id="IPR051697">
    <property type="entry name" value="Patched_domain-protein"/>
</dbReference>
<dbReference type="InParanoid" id="A0A6Q2Y406"/>
<evidence type="ECO:0000259" key="11">
    <source>
        <dbReference type="PROSITE" id="PS50156"/>
    </source>
</evidence>
<dbReference type="AlphaFoldDB" id="A0A6Q2Y406"/>
<dbReference type="Bgee" id="ENSELUG00000015972">
    <property type="expression patterns" value="Expressed in liver and 7 other cell types or tissues"/>
</dbReference>
<dbReference type="PROSITE" id="PS50156">
    <property type="entry name" value="SSD"/>
    <property type="match status" value="2"/>
</dbReference>
<keyword evidence="6" id="KW-0325">Glycoprotein</keyword>
<evidence type="ECO:0000256" key="7">
    <source>
        <dbReference type="ARBA" id="ARBA00057027"/>
    </source>
</evidence>
<feature type="transmembrane region" description="Helical" evidence="10">
    <location>
        <begin position="504"/>
        <end position="524"/>
    </location>
</feature>
<dbReference type="PANTHER" id="PTHR10796">
    <property type="entry name" value="PATCHED-RELATED"/>
    <property type="match status" value="1"/>
</dbReference>
<reference evidence="13" key="1">
    <citation type="journal article" date="2014" name="PLoS ONE">
        <title>The genome and linkage map of the northern pike (Esox lucius): conserved synteny revealed between the salmonid sister group and the Neoteleostei.</title>
        <authorList>
            <person name="Rondeau E.B."/>
            <person name="Minkley D.R."/>
            <person name="Leong J.S."/>
            <person name="Messmer A.M."/>
            <person name="Jantzen J.R."/>
            <person name="von Schalburg K.R."/>
            <person name="Lemon C."/>
            <person name="Bird N.H."/>
            <person name="Koop B.F."/>
        </authorList>
    </citation>
    <scope>NUCLEOTIDE SEQUENCE</scope>
</reference>
<evidence type="ECO:0000256" key="10">
    <source>
        <dbReference type="SAM" id="Phobius"/>
    </source>
</evidence>
<feature type="transmembrane region" description="Helical" evidence="10">
    <location>
        <begin position="797"/>
        <end position="815"/>
    </location>
</feature>
<gene>
    <name evidence="12" type="primary">PTCHD3</name>
</gene>
<feature type="transmembrane region" description="Helical" evidence="10">
    <location>
        <begin position="412"/>
        <end position="435"/>
    </location>
</feature>
<keyword evidence="2" id="KW-1003">Cell membrane</keyword>
<comment type="similarity">
    <text evidence="1">Belongs to the patched family.</text>
</comment>
<dbReference type="OMA" id="ENISYCE"/>
<dbReference type="InterPro" id="IPR000731">
    <property type="entry name" value="SSD"/>
</dbReference>
<dbReference type="Proteomes" id="UP000265140">
    <property type="component" value="Chromosome 3"/>
</dbReference>
<feature type="domain" description="SSD" evidence="11">
    <location>
        <begin position="278"/>
        <end position="435"/>
    </location>
</feature>
<evidence type="ECO:0000256" key="9">
    <source>
        <dbReference type="ARBA" id="ARBA00074262"/>
    </source>
</evidence>
<dbReference type="PANTHER" id="PTHR10796:SF60">
    <property type="entry name" value="PATCHED DOMAIN-CONTAINING PROTEIN 3"/>
    <property type="match status" value="1"/>
</dbReference>
<dbReference type="GO" id="GO:0097225">
    <property type="term" value="C:sperm midpiece"/>
    <property type="evidence" value="ECO:0007669"/>
    <property type="project" value="UniProtKB-ARBA"/>
</dbReference>
<keyword evidence="4 10" id="KW-1133">Transmembrane helix</keyword>
<dbReference type="InterPro" id="IPR003392">
    <property type="entry name" value="PTHD_SSD"/>
</dbReference>
<feature type="transmembrane region" description="Helical" evidence="10">
    <location>
        <begin position="343"/>
        <end position="361"/>
    </location>
</feature>
<dbReference type="FunFam" id="1.20.1640.10:FF:000013">
    <property type="entry name" value="PaTched Related family"/>
    <property type="match status" value="1"/>
</dbReference>
<organism evidence="12 13">
    <name type="scientific">Esox lucius</name>
    <name type="common">Northern pike</name>
    <dbReference type="NCBI Taxonomy" id="8010"/>
    <lineage>
        <taxon>Eukaryota</taxon>
        <taxon>Metazoa</taxon>
        <taxon>Chordata</taxon>
        <taxon>Craniata</taxon>
        <taxon>Vertebrata</taxon>
        <taxon>Euteleostomi</taxon>
        <taxon>Actinopterygii</taxon>
        <taxon>Neopterygii</taxon>
        <taxon>Teleostei</taxon>
        <taxon>Protacanthopterygii</taxon>
        <taxon>Esociformes</taxon>
        <taxon>Esocidae</taxon>
        <taxon>Esox</taxon>
    </lineage>
</organism>
<feature type="transmembrane region" description="Helical" evidence="10">
    <location>
        <begin position="827"/>
        <end position="850"/>
    </location>
</feature>
<feature type="domain" description="SSD" evidence="11">
    <location>
        <begin position="758"/>
        <end position="849"/>
    </location>
</feature>
<evidence type="ECO:0000256" key="5">
    <source>
        <dbReference type="ARBA" id="ARBA00023136"/>
    </source>
</evidence>
<evidence type="ECO:0000256" key="8">
    <source>
        <dbReference type="ARBA" id="ARBA00060429"/>
    </source>
</evidence>
<dbReference type="Ensembl" id="ENSELUT00000072262.2">
    <property type="protein sequence ID" value="ENSELUP00000060121.2"/>
    <property type="gene ID" value="ENSELUG00000015972.3"/>
</dbReference>
<evidence type="ECO:0000256" key="2">
    <source>
        <dbReference type="ARBA" id="ARBA00022475"/>
    </source>
</evidence>
<feature type="transmembrane region" description="Helical" evidence="10">
    <location>
        <begin position="307"/>
        <end position="331"/>
    </location>
</feature>
<dbReference type="Pfam" id="PF02460">
    <property type="entry name" value="Patched"/>
    <property type="match status" value="1"/>
</dbReference>
<accession>A0A6Q2Y406</accession>
<feature type="transmembrane region" description="Helical" evidence="10">
    <location>
        <begin position="381"/>
        <end position="400"/>
    </location>
</feature>
<protein>
    <recommendedName>
        <fullName evidence="9">Patched domain-containing protein 3</fullName>
    </recommendedName>
</protein>
<reference evidence="12" key="4">
    <citation type="submission" date="2025-09" db="UniProtKB">
        <authorList>
            <consortium name="Ensembl"/>
        </authorList>
    </citation>
    <scope>IDENTIFICATION</scope>
</reference>
<keyword evidence="5 10" id="KW-0472">Membrane</keyword>
<feature type="transmembrane region" description="Helical" evidence="10">
    <location>
        <begin position="696"/>
        <end position="719"/>
    </location>
</feature>
<evidence type="ECO:0000313" key="12">
    <source>
        <dbReference type="Ensembl" id="ENSELUP00000060121.2"/>
    </source>
</evidence>
<keyword evidence="3 10" id="KW-0812">Transmembrane</keyword>
<comment type="subcellular location">
    <subcellularLocation>
        <location evidence="8">Cell projection</location>
        <location evidence="8">Cilium</location>
        <location evidence="8">Flagellum membrane</location>
        <topology evidence="8">Multi-pass membrane protein</topology>
    </subcellularLocation>
</comment>
<feature type="transmembrane region" description="Helical" evidence="10">
    <location>
        <begin position="40"/>
        <end position="60"/>
    </location>
</feature>
<evidence type="ECO:0000256" key="3">
    <source>
        <dbReference type="ARBA" id="ARBA00022692"/>
    </source>
</evidence>
<feature type="transmembrane region" description="Helical" evidence="10">
    <location>
        <begin position="274"/>
        <end position="295"/>
    </location>
</feature>
<reference evidence="12" key="3">
    <citation type="submission" date="2025-08" db="UniProtKB">
        <authorList>
            <consortium name="Ensembl"/>
        </authorList>
    </citation>
    <scope>IDENTIFICATION</scope>
</reference>
<evidence type="ECO:0000313" key="13">
    <source>
        <dbReference type="Proteomes" id="UP000265140"/>
    </source>
</evidence>
<keyword evidence="13" id="KW-1185">Reference proteome</keyword>
<name>A0A6Q2Y406_ESOLU</name>
<dbReference type="SUPFAM" id="SSF82866">
    <property type="entry name" value="Multidrug efflux transporter AcrB transmembrane domain"/>
    <property type="match status" value="2"/>
</dbReference>
<proteinExistence type="inferred from homology"/>
<sequence length="852" mass="95934">LNGLPPGSTIAMAKCHTDCIELPLRMCFREIGRFIGTHPWWFFIVPIVASIALGSGFYFLKERTLNDIEKGFTPLDGPAKKERTLVEEHFRPNESMFSTLRLTSDGTFACFVATSDSNILTVAALQEILVLDSKVRNLTVKFQGEQLKYVNICATVSGGCSSDAILDIIGYNASNIDVINLTFPIHPSKAGRVSLTATLGGVIINNNSVVQYAKAIRVFYYLQELNQTKLKQKSDTWLKEFVILLGKESPIKITIRRCVSYSTSKSRQWEFDRVPSAIVPLFSATFTITMLFAIVSCSRLDNVRNKLWVATIGVFSTGLAVLFSFGMLLLFNVTFFMTVSTTPFLVLGIGINDMFIMISCWQKTKVCDDVADRLADTYEKAIISMSITTLTDILALYLGYSSPFLSIQNFCIYSGTTILLSFVYNIVFLGAFFALNGRREANNRHWFTCAKIPEQRPPTQSQWYGVFCVGGAYNHDTGTEEELPMSTFFLKIYGPFLTLKWTKAFVVVLYAVYFGLSVYGCFILTEDFDLRYLATDESYITKYYDDEKHFSQYGPYVMVVINETLAYWEEEQRKKLILCIDEFQNQSYVDQNISLFWLNYFQIFANESGLHTNSEKTFKSTLHSFLEQQPMNRQDINLTEDNEIRSSRLFLQTVNVNTSKLQTTMLKGLRTTASNCPIKLLVYHPTFVYFDQYNVIVANTIQTIAVVSVVMLVISLFLIPNPLCSLWVAFSVGSVIVGVAGFMAFWGVHLNSISMINLIICIGFSVDFSAHVSYAFVASTKDDVNEKAVDALAQMGYPIVQGALSTILGVVALAFSDSYIFRIFFQIIFLVIVFGLIHGVAFLPVFMTFLTT</sequence>
<feature type="transmembrane region" description="Helical" evidence="10">
    <location>
        <begin position="755"/>
        <end position="777"/>
    </location>
</feature>
<evidence type="ECO:0000256" key="6">
    <source>
        <dbReference type="ARBA" id="ARBA00023180"/>
    </source>
</evidence>
<evidence type="ECO:0000256" key="4">
    <source>
        <dbReference type="ARBA" id="ARBA00022989"/>
    </source>
</evidence>
<dbReference type="Gene3D" id="1.20.1640.10">
    <property type="entry name" value="Multidrug efflux transporter AcrB transmembrane domain"/>
    <property type="match status" value="2"/>
</dbReference>